<dbReference type="EMBL" id="BAAALM010000016">
    <property type="protein sequence ID" value="GAA1214880.1"/>
    <property type="molecule type" value="Genomic_DNA"/>
</dbReference>
<proteinExistence type="predicted"/>
<dbReference type="SUPFAM" id="SSF53597">
    <property type="entry name" value="Dihydrofolate reductase-like"/>
    <property type="match status" value="1"/>
</dbReference>
<feature type="domain" description="Bacterial bifunctional deaminase-reductase C-terminal" evidence="1">
    <location>
        <begin position="5"/>
        <end position="180"/>
    </location>
</feature>
<dbReference type="Pfam" id="PF01872">
    <property type="entry name" value="RibD_C"/>
    <property type="match status" value="1"/>
</dbReference>
<evidence type="ECO:0000313" key="3">
    <source>
        <dbReference type="Proteomes" id="UP001500467"/>
    </source>
</evidence>
<dbReference type="InterPro" id="IPR024072">
    <property type="entry name" value="DHFR-like_dom_sf"/>
</dbReference>
<evidence type="ECO:0000313" key="2">
    <source>
        <dbReference type="EMBL" id="GAA1214880.1"/>
    </source>
</evidence>
<organism evidence="2 3">
    <name type="scientific">Prauserella alba</name>
    <dbReference type="NCBI Taxonomy" id="176898"/>
    <lineage>
        <taxon>Bacteria</taxon>
        <taxon>Bacillati</taxon>
        <taxon>Actinomycetota</taxon>
        <taxon>Actinomycetes</taxon>
        <taxon>Pseudonocardiales</taxon>
        <taxon>Pseudonocardiaceae</taxon>
        <taxon>Prauserella</taxon>
    </lineage>
</organism>
<accession>A0ABN1VK50</accession>
<name>A0ABN1VK50_9PSEU</name>
<protein>
    <submittedName>
        <fullName evidence="2">Dihydrofolate reductase family protein</fullName>
    </submittedName>
</protein>
<gene>
    <name evidence="2" type="ORF">GCM10009675_41210</name>
</gene>
<sequence length="187" mass="20642">MGTLSYTATVSIDGYAADADGDFQWSAPSDEAFQFHVDRMAAVSTEVLGRNTYLLMRYWESAPEDGSWGAAEHEFSRRWCGIERVVVSSTLTRDDVASERVRLVPELGLAELEKIVAEARGEVEIFGPTTASAAIRAGMVQDFRFFVVPKAVGGGLRALPDAVDLDVRLVEHHIFGNGTAYLHYRQR</sequence>
<keyword evidence="3" id="KW-1185">Reference proteome</keyword>
<reference evidence="2 3" key="1">
    <citation type="journal article" date="2019" name="Int. J. Syst. Evol. Microbiol.">
        <title>The Global Catalogue of Microorganisms (GCM) 10K type strain sequencing project: providing services to taxonomists for standard genome sequencing and annotation.</title>
        <authorList>
            <consortium name="The Broad Institute Genomics Platform"/>
            <consortium name="The Broad Institute Genome Sequencing Center for Infectious Disease"/>
            <person name="Wu L."/>
            <person name="Ma J."/>
        </authorList>
    </citation>
    <scope>NUCLEOTIDE SEQUENCE [LARGE SCALE GENOMIC DNA]</scope>
    <source>
        <strain evidence="2 3">JCM 13022</strain>
    </source>
</reference>
<dbReference type="Proteomes" id="UP001500467">
    <property type="component" value="Unassembled WGS sequence"/>
</dbReference>
<evidence type="ECO:0000259" key="1">
    <source>
        <dbReference type="Pfam" id="PF01872"/>
    </source>
</evidence>
<dbReference type="Gene3D" id="3.40.430.10">
    <property type="entry name" value="Dihydrofolate Reductase, subunit A"/>
    <property type="match status" value="1"/>
</dbReference>
<dbReference type="RefSeq" id="WP_253855989.1">
    <property type="nucleotide sequence ID" value="NZ_BAAALM010000016.1"/>
</dbReference>
<dbReference type="InterPro" id="IPR002734">
    <property type="entry name" value="RibDG_C"/>
</dbReference>
<comment type="caution">
    <text evidence="2">The sequence shown here is derived from an EMBL/GenBank/DDBJ whole genome shotgun (WGS) entry which is preliminary data.</text>
</comment>